<evidence type="ECO:0000259" key="7">
    <source>
        <dbReference type="Pfam" id="PF07195"/>
    </source>
</evidence>
<reference evidence="8" key="2">
    <citation type="submission" date="2022-05" db="EMBL/GenBank/DDBJ databases">
        <authorList>
            <person name="Kim J.-S."/>
            <person name="Lee K."/>
            <person name="Suh M."/>
            <person name="Eom M."/>
            <person name="Kim J.-S."/>
            <person name="Kim D.-S."/>
            <person name="Ko S.-H."/>
            <person name="Shin Y."/>
            <person name="Lee J.-S."/>
        </authorList>
    </citation>
    <scope>NUCLEOTIDE SEQUENCE</scope>
    <source>
        <strain evidence="8">N237</strain>
    </source>
</reference>
<evidence type="ECO:0000313" key="9">
    <source>
        <dbReference type="Proteomes" id="UP001056336"/>
    </source>
</evidence>
<name>A0ABY4QYF0_9ACTN</name>
<dbReference type="Pfam" id="PF02465">
    <property type="entry name" value="FliD_N"/>
    <property type="match status" value="1"/>
</dbReference>
<comment type="subunit">
    <text evidence="2 5">Homopentamer.</text>
</comment>
<dbReference type="RefSeq" id="WP_249770967.1">
    <property type="nucleotide sequence ID" value="NZ_CP097332.1"/>
</dbReference>
<dbReference type="InterPro" id="IPR003481">
    <property type="entry name" value="FliD_N"/>
</dbReference>
<comment type="function">
    <text evidence="5">Required for morphogenesis and for the elongation of the flagellar filament by facilitating polymerization of the flagellin monomers at the tip of growing filament. Forms a capping structure, which prevents flagellin subunits (transported through the central channel of the flagellum) from leaking out without polymerization at the distal end.</text>
</comment>
<evidence type="ECO:0000256" key="5">
    <source>
        <dbReference type="RuleBase" id="RU362066"/>
    </source>
</evidence>
<keyword evidence="9" id="KW-1185">Reference proteome</keyword>
<keyword evidence="8" id="KW-0969">Cilium</keyword>
<evidence type="ECO:0000256" key="1">
    <source>
        <dbReference type="ARBA" id="ARBA00009764"/>
    </source>
</evidence>
<comment type="similarity">
    <text evidence="1 5">Belongs to the FliD family.</text>
</comment>
<evidence type="ECO:0000256" key="2">
    <source>
        <dbReference type="ARBA" id="ARBA00011255"/>
    </source>
</evidence>
<protein>
    <recommendedName>
        <fullName evidence="5">Flagellar hook-associated protein 2</fullName>
        <shortName evidence="5">HAP2</shortName>
    </recommendedName>
    <alternativeName>
        <fullName evidence="5">Flagellar cap protein</fullName>
    </alternativeName>
</protein>
<keyword evidence="8" id="KW-0966">Cell projection</keyword>
<feature type="domain" description="Flagellar hook-associated protein 2 C-terminal" evidence="7">
    <location>
        <begin position="199"/>
        <end position="411"/>
    </location>
</feature>
<keyword evidence="5" id="KW-0964">Secreted</keyword>
<evidence type="ECO:0000259" key="6">
    <source>
        <dbReference type="Pfam" id="PF02465"/>
    </source>
</evidence>
<dbReference type="Pfam" id="PF07195">
    <property type="entry name" value="FliD_C"/>
    <property type="match status" value="1"/>
</dbReference>
<dbReference type="InterPro" id="IPR010809">
    <property type="entry name" value="FliD_C"/>
</dbReference>
<organism evidence="8 9">
    <name type="scientific">Jatrophihabitans telluris</name>
    <dbReference type="NCBI Taxonomy" id="2038343"/>
    <lineage>
        <taxon>Bacteria</taxon>
        <taxon>Bacillati</taxon>
        <taxon>Actinomycetota</taxon>
        <taxon>Actinomycetes</taxon>
        <taxon>Jatrophihabitantales</taxon>
        <taxon>Jatrophihabitantaceae</taxon>
        <taxon>Jatrophihabitans</taxon>
    </lineage>
</organism>
<dbReference type="EMBL" id="CP097332">
    <property type="protein sequence ID" value="UQX87945.1"/>
    <property type="molecule type" value="Genomic_DNA"/>
</dbReference>
<keyword evidence="4 5" id="KW-0975">Bacterial flagellum</keyword>
<evidence type="ECO:0000256" key="4">
    <source>
        <dbReference type="ARBA" id="ARBA00023143"/>
    </source>
</evidence>
<dbReference type="Proteomes" id="UP001056336">
    <property type="component" value="Chromosome"/>
</dbReference>
<keyword evidence="8" id="KW-0282">Flagellum</keyword>
<dbReference type="PANTHER" id="PTHR30288">
    <property type="entry name" value="FLAGELLAR CAP/ASSEMBLY PROTEIN FLID"/>
    <property type="match status" value="1"/>
</dbReference>
<evidence type="ECO:0000313" key="8">
    <source>
        <dbReference type="EMBL" id="UQX87945.1"/>
    </source>
</evidence>
<dbReference type="InterPro" id="IPR040026">
    <property type="entry name" value="FliD"/>
</dbReference>
<accession>A0ABY4QYF0</accession>
<sequence>MTSFSISGLSSGIDTSSVISQLMTLAAAPQNALKSQLNSTQSELSAYQAINTKMAALKSAADKLALPSTWAATTATASDTSIVASGSSTAVAGTSTTFSVTSVAKAQISTFSPADPANAATAANGLDLTIGSTTTHLALAGNSLSDVASAINSAGLGVRAAVVNTTNGTILQMTSTSTGAANGFSLSGTSATQQNIVAAQDATIAVGDPAAGGYSVSSSTNTFTDAIPGVTFTVSKVVTDANIGVSTDSSSISSAVQGLVSAANDALSIVSQATARGAILAGDSSVTQLTQKILGVVSAGVSGGSYATSGIGITATGTVTFDSAAFSTAYAKNPSGVQKMVQTSFSGAMSTVGAAATDSGTGTLTQLITADNTAISSLNKQITAWDAKLATQKSSLQVKYAAMEAALSKLKSQSGYLTSMFNSMNGQTSSSSTSSG</sequence>
<comment type="subcellular location">
    <subcellularLocation>
        <location evidence="5">Secreted</location>
    </subcellularLocation>
    <subcellularLocation>
        <location evidence="5">Bacterial flagellum</location>
    </subcellularLocation>
</comment>
<keyword evidence="3" id="KW-0175">Coiled coil</keyword>
<proteinExistence type="inferred from homology"/>
<gene>
    <name evidence="8" type="primary">fliD</name>
    <name evidence="8" type="ORF">M6D93_16805</name>
</gene>
<reference evidence="8" key="1">
    <citation type="journal article" date="2018" name="Int. J. Syst. Evol. Microbiol.">
        <title>Jatrophihabitans telluris sp. nov., isolated from sediment soil of lava forest wetlands and the emended description of the genus Jatrophihabitans.</title>
        <authorList>
            <person name="Lee K.C."/>
            <person name="Suh M.K."/>
            <person name="Eom M.K."/>
            <person name="Kim K.K."/>
            <person name="Kim J.S."/>
            <person name="Kim D.S."/>
            <person name="Ko S.H."/>
            <person name="Shin Y.K."/>
            <person name="Lee J.S."/>
        </authorList>
    </citation>
    <scope>NUCLEOTIDE SEQUENCE</scope>
    <source>
        <strain evidence="8">N237</strain>
    </source>
</reference>
<dbReference type="PANTHER" id="PTHR30288:SF0">
    <property type="entry name" value="FLAGELLAR HOOK-ASSOCIATED PROTEIN 2"/>
    <property type="match status" value="1"/>
</dbReference>
<evidence type="ECO:0000256" key="3">
    <source>
        <dbReference type="ARBA" id="ARBA00023054"/>
    </source>
</evidence>
<feature type="domain" description="Flagellar hook-associated protein 2 N-terminal" evidence="6">
    <location>
        <begin position="11"/>
        <end position="107"/>
    </location>
</feature>